<dbReference type="EMBL" id="JAPHNI010000791">
    <property type="protein sequence ID" value="KAJ8108177.1"/>
    <property type="molecule type" value="Genomic_DNA"/>
</dbReference>
<keyword evidence="2" id="KW-1185">Reference proteome</keyword>
<accession>A0ACC2HYL6</accession>
<gene>
    <name evidence="1" type="ORF">OPT61_g8357</name>
</gene>
<proteinExistence type="predicted"/>
<protein>
    <submittedName>
        <fullName evidence="1">Uncharacterized protein</fullName>
    </submittedName>
</protein>
<dbReference type="Proteomes" id="UP001153331">
    <property type="component" value="Unassembled WGS sequence"/>
</dbReference>
<sequence>MFRQGLKPKVKEELMRTGASTDTLDQLIDTAIDIDIKLYELQQELRDDPRARVATEPRANHLRNNQWRNNNLRRGQQGNRYSPNTSRRVHSATNSGYYGNEAMDLSNLNKGPEQ</sequence>
<name>A0ACC2HYL6_9PLEO</name>
<evidence type="ECO:0000313" key="1">
    <source>
        <dbReference type="EMBL" id="KAJ8108177.1"/>
    </source>
</evidence>
<evidence type="ECO:0000313" key="2">
    <source>
        <dbReference type="Proteomes" id="UP001153331"/>
    </source>
</evidence>
<comment type="caution">
    <text evidence="1">The sequence shown here is derived from an EMBL/GenBank/DDBJ whole genome shotgun (WGS) entry which is preliminary data.</text>
</comment>
<reference evidence="1" key="1">
    <citation type="submission" date="2022-11" db="EMBL/GenBank/DDBJ databases">
        <title>Genome Sequence of Boeremia exigua.</title>
        <authorList>
            <person name="Buettner E."/>
        </authorList>
    </citation>
    <scope>NUCLEOTIDE SEQUENCE</scope>
    <source>
        <strain evidence="1">CU02</strain>
    </source>
</reference>
<organism evidence="1 2">
    <name type="scientific">Boeremia exigua</name>
    <dbReference type="NCBI Taxonomy" id="749465"/>
    <lineage>
        <taxon>Eukaryota</taxon>
        <taxon>Fungi</taxon>
        <taxon>Dikarya</taxon>
        <taxon>Ascomycota</taxon>
        <taxon>Pezizomycotina</taxon>
        <taxon>Dothideomycetes</taxon>
        <taxon>Pleosporomycetidae</taxon>
        <taxon>Pleosporales</taxon>
        <taxon>Pleosporineae</taxon>
        <taxon>Didymellaceae</taxon>
        <taxon>Boeremia</taxon>
    </lineage>
</organism>